<dbReference type="RefSeq" id="WP_246381233.1">
    <property type="nucleotide sequence ID" value="NZ_JACHLR010000004.1"/>
</dbReference>
<dbReference type="EC" id="3.5.2.14" evidence="4"/>
<evidence type="ECO:0000259" key="1">
    <source>
        <dbReference type="Pfam" id="PF01968"/>
    </source>
</evidence>
<dbReference type="InterPro" id="IPR049517">
    <property type="entry name" value="ACX-like_C"/>
</dbReference>
<protein>
    <submittedName>
        <fullName evidence="4">N-methylhydantoinase A</fullName>
        <ecNumber evidence="4">3.5.2.14</ecNumber>
    </submittedName>
</protein>
<proteinExistence type="predicted"/>
<feature type="domain" description="Hydantoinase/oxoprolinase N-terminal" evidence="2">
    <location>
        <begin position="12"/>
        <end position="183"/>
    </location>
</feature>
<comment type="caution">
    <text evidence="4">The sequence shown here is derived from an EMBL/GenBank/DDBJ whole genome shotgun (WGS) entry which is preliminary data.</text>
</comment>
<dbReference type="Proteomes" id="UP000555448">
    <property type="component" value="Unassembled WGS sequence"/>
</dbReference>
<dbReference type="GO" id="GO:0005829">
    <property type="term" value="C:cytosol"/>
    <property type="evidence" value="ECO:0007669"/>
    <property type="project" value="TreeGrafter"/>
</dbReference>
<feature type="domain" description="Acetophenone carboxylase-like C-terminal" evidence="3">
    <location>
        <begin position="538"/>
        <end position="685"/>
    </location>
</feature>
<evidence type="ECO:0000313" key="4">
    <source>
        <dbReference type="EMBL" id="MBB4857964.1"/>
    </source>
</evidence>
<keyword evidence="4" id="KW-0378">Hydrolase</keyword>
<name>A0A7W7K921_9SPHN</name>
<dbReference type="Pfam" id="PF05378">
    <property type="entry name" value="Hydant_A_N"/>
    <property type="match status" value="1"/>
</dbReference>
<dbReference type="AlphaFoldDB" id="A0A7W7K921"/>
<evidence type="ECO:0000259" key="2">
    <source>
        <dbReference type="Pfam" id="PF05378"/>
    </source>
</evidence>
<dbReference type="EMBL" id="JACHLR010000004">
    <property type="protein sequence ID" value="MBB4857964.1"/>
    <property type="molecule type" value="Genomic_DNA"/>
</dbReference>
<evidence type="ECO:0000259" key="3">
    <source>
        <dbReference type="Pfam" id="PF19278"/>
    </source>
</evidence>
<organism evidence="4 5">
    <name type="scientific">Novosphingobium chloroacetimidivorans</name>
    <dbReference type="NCBI Taxonomy" id="1428314"/>
    <lineage>
        <taxon>Bacteria</taxon>
        <taxon>Pseudomonadati</taxon>
        <taxon>Pseudomonadota</taxon>
        <taxon>Alphaproteobacteria</taxon>
        <taxon>Sphingomonadales</taxon>
        <taxon>Sphingomonadaceae</taxon>
        <taxon>Novosphingobium</taxon>
    </lineage>
</organism>
<dbReference type="PANTHER" id="PTHR11365">
    <property type="entry name" value="5-OXOPROLINASE RELATED"/>
    <property type="match status" value="1"/>
</dbReference>
<dbReference type="Pfam" id="PF01968">
    <property type="entry name" value="Hydantoinase_A"/>
    <property type="match status" value="1"/>
</dbReference>
<gene>
    <name evidence="4" type="ORF">HNO88_001278</name>
</gene>
<feature type="domain" description="Hydantoinase A/oxoprolinase" evidence="1">
    <location>
        <begin position="206"/>
        <end position="499"/>
    </location>
</feature>
<reference evidence="4 5" key="1">
    <citation type="submission" date="2020-08" db="EMBL/GenBank/DDBJ databases">
        <title>Functional genomics of gut bacteria from endangered species of beetles.</title>
        <authorList>
            <person name="Carlos-Shanley C."/>
        </authorList>
    </citation>
    <scope>NUCLEOTIDE SEQUENCE [LARGE SCALE GENOMIC DNA]</scope>
    <source>
        <strain evidence="4 5">S00245</strain>
    </source>
</reference>
<dbReference type="Pfam" id="PF19278">
    <property type="entry name" value="Hydant_A_C"/>
    <property type="match status" value="1"/>
</dbReference>
<dbReference type="InterPro" id="IPR002821">
    <property type="entry name" value="Hydantoinase_A"/>
</dbReference>
<dbReference type="InterPro" id="IPR045079">
    <property type="entry name" value="Oxoprolinase-like"/>
</dbReference>
<keyword evidence="5" id="KW-1185">Reference proteome</keyword>
<accession>A0A7W7K921</accession>
<dbReference type="GO" id="GO:0047423">
    <property type="term" value="F:N-methylhydantoinase (ATP-hydrolyzing) activity"/>
    <property type="evidence" value="ECO:0007669"/>
    <property type="project" value="UniProtKB-EC"/>
</dbReference>
<sequence>MTDDVNTLSLSADIGGTFTDLVLTGPFGRVTRKVLTNVGHPEIGLLDGARQLLAEQDVSFADVGTFVHGTTLATNALLERKGARVALITTRGFRDVLEIGTEGRFDQYDIQLSKPVPLVSRELRIGVGERIAASGEVLLPLDRADAEQAIETLRNAGIDSVAIGFLHAYANSAHEFEIAEMIAAALPGISLSLSSDVCPEIREFERISTTVANAFVKPMVDGYLGRMVHALESDRFTGKLFLVTSGGGLTSVETARRYPIRLVESGPAGGAIYASRRAREMGLERAIAFDMGGTTAKVCLIRKGEPTSASSFEVDRTHRFMKGSGIPLRIPSIELVEIGAGGGSIAGVDALGRVTVGPESAGSEPGPACYPGGGTKPTVTDAGLVLGLLDGGNFAGGRIVLDPDRAGQALENVVGTHLGLTATMAAHAVFETVCENMASAVRVHAAECGEAVSEYAMIAFGGAAPLHAATVAEKVGIERVIVPLGAGVGSAVGFLEAPVSFDLVRSLRMPLAAFDREQAEALLDAMVVEARGLLAVDADTVKVSVRRTAFMRYVGQGHEIPVALPDAGEPLDAAALLSLFEAEYAQLFSRSIPHAAVEILNWSVLATADTESASQAAAAWDADDGGRETRRVFDGNQSGWIDVPVVTRGSLSRHGLLQGPAVVVEAETSTFVPQSFQASVDERGFIIMQRKAV</sequence>
<dbReference type="InterPro" id="IPR008040">
    <property type="entry name" value="Hydant_A_N"/>
</dbReference>
<dbReference type="PANTHER" id="PTHR11365:SF23">
    <property type="entry name" value="HYPOTHETICAL 5-OXOPROLINASE (EUROFUNG)-RELATED"/>
    <property type="match status" value="1"/>
</dbReference>
<dbReference type="GO" id="GO:0006749">
    <property type="term" value="P:glutathione metabolic process"/>
    <property type="evidence" value="ECO:0007669"/>
    <property type="project" value="TreeGrafter"/>
</dbReference>
<evidence type="ECO:0000313" key="5">
    <source>
        <dbReference type="Proteomes" id="UP000555448"/>
    </source>
</evidence>
<dbReference type="GO" id="GO:0017168">
    <property type="term" value="F:5-oxoprolinase (ATP-hydrolyzing) activity"/>
    <property type="evidence" value="ECO:0007669"/>
    <property type="project" value="TreeGrafter"/>
</dbReference>